<dbReference type="SUPFAM" id="SSF51120">
    <property type="entry name" value="beta-Roll"/>
    <property type="match status" value="1"/>
</dbReference>
<organism evidence="2 3">
    <name type="scientific">Noviherbaspirillum album</name>
    <dbReference type="NCBI Taxonomy" id="3080276"/>
    <lineage>
        <taxon>Bacteria</taxon>
        <taxon>Pseudomonadati</taxon>
        <taxon>Pseudomonadota</taxon>
        <taxon>Betaproteobacteria</taxon>
        <taxon>Burkholderiales</taxon>
        <taxon>Oxalobacteraceae</taxon>
        <taxon>Noviherbaspirillum</taxon>
    </lineage>
</organism>
<dbReference type="Pfam" id="PF13946">
    <property type="entry name" value="DUF4214"/>
    <property type="match status" value="1"/>
</dbReference>
<reference evidence="2 3" key="1">
    <citation type="submission" date="2023-10" db="EMBL/GenBank/DDBJ databases">
        <title>Noviherbaspirillum sp. CPCC 100848 genome assembly.</title>
        <authorList>
            <person name="Li X.Y."/>
            <person name="Fang X.M."/>
        </authorList>
    </citation>
    <scope>NUCLEOTIDE SEQUENCE [LARGE SCALE GENOMIC DNA]</scope>
    <source>
        <strain evidence="2 3">CPCC 100848</strain>
    </source>
</reference>
<dbReference type="Gene3D" id="2.60.120.380">
    <property type="match status" value="1"/>
</dbReference>
<dbReference type="InterPro" id="IPR038255">
    <property type="entry name" value="PBS_linker_sf"/>
</dbReference>
<evidence type="ECO:0000259" key="1">
    <source>
        <dbReference type="Pfam" id="PF13946"/>
    </source>
</evidence>
<feature type="domain" description="DUF4214" evidence="1">
    <location>
        <begin position="390"/>
        <end position="457"/>
    </location>
</feature>
<dbReference type="InterPro" id="IPR038081">
    <property type="entry name" value="CalX-like_sf"/>
</dbReference>
<comment type="caution">
    <text evidence="2">The sequence shown here is derived from an EMBL/GenBank/DDBJ whole genome shotgun (WGS) entry which is preliminary data.</text>
</comment>
<dbReference type="EMBL" id="JAWIIV010000061">
    <property type="protein sequence ID" value="MEC4723578.1"/>
    <property type="molecule type" value="Genomic_DNA"/>
</dbReference>
<dbReference type="InterPro" id="IPR011049">
    <property type="entry name" value="Serralysin-like_metalloprot_C"/>
</dbReference>
<dbReference type="InterPro" id="IPR025282">
    <property type="entry name" value="DUF4214"/>
</dbReference>
<sequence length="473" mass="50011">MTYSIKAKVVPSKEGKLGETAEYIYTITRTETTGPVGITWKVSTVSDSIGNNRSANQYDFVGGVLPSGTVIFNAGELEKDIRFLVAGDNIDEFYSQIFNIGIANTATYVEGIITDDDDVAEQATDASPELRVNSSVLTWVSTSERDTYKLNLVAGKNYSLNVSHVEGSATNFGAFDLKDAFGNPLITGGNDSATTHFTVPATGIYFVTLKSYYNHGGYQLVLTDSPASRISSGSTELLGTQDTLVLTGYAAANGTGNALNNSLSGNSAANALLGLGGNDIIAGYGGDDTIDGGAGIDTAVYSGALGNFAIEKLSNGYKITDKTLANGVDLLSDIERLKFGDKAIAFDISGNAGQAYRLYQAAFDRKPDLGGLGAQMNGLDNGMSLLQISQNFINSQEFALRYGANPSNEAFVTQLYANVLHRSPDAGGYAVQVKALHDGVSRAQLLVNFSESPENYNATIVGIQNGIEYTPFA</sequence>
<gene>
    <name evidence="2" type="ORF">RY831_31040</name>
</gene>
<dbReference type="RefSeq" id="WP_326510189.1">
    <property type="nucleotide sequence ID" value="NZ_JAWIIV010000061.1"/>
</dbReference>
<protein>
    <submittedName>
        <fullName evidence="2">DUF4214 domain-containing protein</fullName>
    </submittedName>
</protein>
<dbReference type="SUPFAM" id="SSF141072">
    <property type="entry name" value="CalX-like"/>
    <property type="match status" value="1"/>
</dbReference>
<proteinExistence type="predicted"/>
<dbReference type="Gene3D" id="1.10.3130.20">
    <property type="entry name" value="Phycobilisome linker domain"/>
    <property type="match status" value="1"/>
</dbReference>
<dbReference type="Gene3D" id="2.60.40.2030">
    <property type="match status" value="1"/>
</dbReference>
<dbReference type="Pfam" id="PF00353">
    <property type="entry name" value="HemolysinCabind"/>
    <property type="match status" value="1"/>
</dbReference>
<dbReference type="Proteomes" id="UP001352263">
    <property type="component" value="Unassembled WGS sequence"/>
</dbReference>
<evidence type="ECO:0000313" key="3">
    <source>
        <dbReference type="Proteomes" id="UP001352263"/>
    </source>
</evidence>
<name>A0ABU6JIQ7_9BURK</name>
<dbReference type="InterPro" id="IPR018511">
    <property type="entry name" value="Hemolysin-typ_Ca-bd_CS"/>
</dbReference>
<dbReference type="PROSITE" id="PS00330">
    <property type="entry name" value="HEMOLYSIN_CALCIUM"/>
    <property type="match status" value="1"/>
</dbReference>
<dbReference type="InterPro" id="IPR001343">
    <property type="entry name" value="Hemolysn_Ca-bd"/>
</dbReference>
<evidence type="ECO:0000313" key="2">
    <source>
        <dbReference type="EMBL" id="MEC4723578.1"/>
    </source>
</evidence>
<accession>A0ABU6JIQ7</accession>
<keyword evidence="3" id="KW-1185">Reference proteome</keyword>